<name>A0A382Z2Q3_9ZZZZ</name>
<organism evidence="2">
    <name type="scientific">marine metagenome</name>
    <dbReference type="NCBI Taxonomy" id="408172"/>
    <lineage>
        <taxon>unclassified sequences</taxon>
        <taxon>metagenomes</taxon>
        <taxon>ecological metagenomes</taxon>
    </lineage>
</organism>
<dbReference type="AlphaFoldDB" id="A0A382Z2Q3"/>
<sequence length="90" mass="9556">MENISGVQGNGLSPQEGTSLGDKFKLTKQLVAELRSDIRNLAPNSKSLKEFGATFDMGSEVGMTKVNTADSTRIQAPPELGKGGLVDEVF</sequence>
<evidence type="ECO:0000313" key="2">
    <source>
        <dbReference type="EMBL" id="SVD89792.1"/>
    </source>
</evidence>
<feature type="region of interest" description="Disordered" evidence="1">
    <location>
        <begin position="68"/>
        <end position="90"/>
    </location>
</feature>
<protein>
    <submittedName>
        <fullName evidence="2">Uncharacterized protein</fullName>
    </submittedName>
</protein>
<evidence type="ECO:0000256" key="1">
    <source>
        <dbReference type="SAM" id="MobiDB-lite"/>
    </source>
</evidence>
<gene>
    <name evidence="2" type="ORF">METZ01_LOCUS442646</name>
</gene>
<dbReference type="EMBL" id="UINC01180542">
    <property type="protein sequence ID" value="SVD89792.1"/>
    <property type="molecule type" value="Genomic_DNA"/>
</dbReference>
<proteinExistence type="predicted"/>
<feature type="region of interest" description="Disordered" evidence="1">
    <location>
        <begin position="1"/>
        <end position="20"/>
    </location>
</feature>
<feature type="compositionally biased region" description="Polar residues" evidence="1">
    <location>
        <begin position="1"/>
        <end position="18"/>
    </location>
</feature>
<reference evidence="2" key="1">
    <citation type="submission" date="2018-05" db="EMBL/GenBank/DDBJ databases">
        <authorList>
            <person name="Lanie J.A."/>
            <person name="Ng W.-L."/>
            <person name="Kazmierczak K.M."/>
            <person name="Andrzejewski T.M."/>
            <person name="Davidsen T.M."/>
            <person name="Wayne K.J."/>
            <person name="Tettelin H."/>
            <person name="Glass J.I."/>
            <person name="Rusch D."/>
            <person name="Podicherti R."/>
            <person name="Tsui H.-C.T."/>
            <person name="Winkler M.E."/>
        </authorList>
    </citation>
    <scope>NUCLEOTIDE SEQUENCE</scope>
</reference>
<accession>A0A382Z2Q3</accession>